<name>A0ABP6ZB29_9ACTN</name>
<proteinExistence type="predicted"/>
<accession>A0ABP6ZB29</accession>
<organism evidence="2 3">
    <name type="scientific">Kineosporia mesophila</name>
    <dbReference type="NCBI Taxonomy" id="566012"/>
    <lineage>
        <taxon>Bacteria</taxon>
        <taxon>Bacillati</taxon>
        <taxon>Actinomycetota</taxon>
        <taxon>Actinomycetes</taxon>
        <taxon>Kineosporiales</taxon>
        <taxon>Kineosporiaceae</taxon>
        <taxon>Kineosporia</taxon>
    </lineage>
</organism>
<reference evidence="3" key="1">
    <citation type="journal article" date="2019" name="Int. J. Syst. Evol. Microbiol.">
        <title>The Global Catalogue of Microorganisms (GCM) 10K type strain sequencing project: providing services to taxonomists for standard genome sequencing and annotation.</title>
        <authorList>
            <consortium name="The Broad Institute Genomics Platform"/>
            <consortium name="The Broad Institute Genome Sequencing Center for Infectious Disease"/>
            <person name="Wu L."/>
            <person name="Ma J."/>
        </authorList>
    </citation>
    <scope>NUCLEOTIDE SEQUENCE [LARGE SCALE GENOMIC DNA]</scope>
    <source>
        <strain evidence="3">JCM 16902</strain>
    </source>
</reference>
<evidence type="ECO:0000313" key="2">
    <source>
        <dbReference type="EMBL" id="GAA3603003.1"/>
    </source>
</evidence>
<keyword evidence="3" id="KW-1185">Reference proteome</keyword>
<protein>
    <submittedName>
        <fullName evidence="2">Uncharacterized protein</fullName>
    </submittedName>
</protein>
<evidence type="ECO:0000256" key="1">
    <source>
        <dbReference type="SAM" id="MobiDB-lite"/>
    </source>
</evidence>
<feature type="region of interest" description="Disordered" evidence="1">
    <location>
        <begin position="1"/>
        <end position="37"/>
    </location>
</feature>
<dbReference type="EMBL" id="BAAAZO010000002">
    <property type="protein sequence ID" value="GAA3603003.1"/>
    <property type="molecule type" value="Genomic_DNA"/>
</dbReference>
<gene>
    <name evidence="2" type="ORF">GCM10022223_18450</name>
</gene>
<evidence type="ECO:0000313" key="3">
    <source>
        <dbReference type="Proteomes" id="UP001501074"/>
    </source>
</evidence>
<sequence length="100" mass="10512">MRAWNFSAAPAKKAPRATRSHADNVTARPATHPTACPAPLMTWPWAARRTIVDVCQIATTDPVGLSFITRPGAGRGRPAVSVRPLGQIDRSPAGVTASTA</sequence>
<comment type="caution">
    <text evidence="2">The sequence shown here is derived from an EMBL/GenBank/DDBJ whole genome shotgun (WGS) entry which is preliminary data.</text>
</comment>
<dbReference type="Proteomes" id="UP001501074">
    <property type="component" value="Unassembled WGS sequence"/>
</dbReference>